<dbReference type="Gene3D" id="3.40.1440.10">
    <property type="entry name" value="GIY-YIG endonuclease"/>
    <property type="match status" value="1"/>
</dbReference>
<comment type="similarity">
    <text evidence="1">Belongs to the UPF0213 family.</text>
</comment>
<protein>
    <submittedName>
        <fullName evidence="3">GIY-YIG nuclease family protein</fullName>
    </submittedName>
</protein>
<dbReference type="InterPro" id="IPR000305">
    <property type="entry name" value="GIY-YIG_endonuc"/>
</dbReference>
<organism evidence="3 4">
    <name type="scientific">Candidatus Defluviibacterium haderslevense</name>
    <dbReference type="NCBI Taxonomy" id="2981993"/>
    <lineage>
        <taxon>Bacteria</taxon>
        <taxon>Pseudomonadati</taxon>
        <taxon>Bacteroidota</taxon>
        <taxon>Saprospiria</taxon>
        <taxon>Saprospirales</taxon>
        <taxon>Saprospiraceae</taxon>
        <taxon>Candidatus Defluviibacterium</taxon>
    </lineage>
</organism>
<dbReference type="Pfam" id="PF01541">
    <property type="entry name" value="GIY-YIG"/>
    <property type="match status" value="1"/>
</dbReference>
<name>A0A9D7XFX7_9BACT</name>
<accession>A0A9D7XFX7</accession>
<dbReference type="AlphaFoldDB" id="A0A9D7XFX7"/>
<evidence type="ECO:0000313" key="4">
    <source>
        <dbReference type="Proteomes" id="UP000808349"/>
    </source>
</evidence>
<evidence type="ECO:0000313" key="3">
    <source>
        <dbReference type="EMBL" id="MBK9719141.1"/>
    </source>
</evidence>
<dbReference type="PROSITE" id="PS50164">
    <property type="entry name" value="GIY_YIG"/>
    <property type="match status" value="1"/>
</dbReference>
<dbReference type="EMBL" id="JADKFW010000016">
    <property type="protein sequence ID" value="MBK9719141.1"/>
    <property type="molecule type" value="Genomic_DNA"/>
</dbReference>
<evidence type="ECO:0000256" key="1">
    <source>
        <dbReference type="ARBA" id="ARBA00007435"/>
    </source>
</evidence>
<proteinExistence type="inferred from homology"/>
<dbReference type="InterPro" id="IPR035901">
    <property type="entry name" value="GIY-YIG_endonuc_sf"/>
</dbReference>
<gene>
    <name evidence="3" type="ORF">IPO85_16805</name>
</gene>
<reference evidence="3 4" key="1">
    <citation type="submission" date="2020-10" db="EMBL/GenBank/DDBJ databases">
        <title>Connecting structure to function with the recovery of over 1000 high-quality activated sludge metagenome-assembled genomes encoding full-length rRNA genes using long-read sequencing.</title>
        <authorList>
            <person name="Singleton C.M."/>
            <person name="Petriglieri F."/>
            <person name="Kristensen J.M."/>
            <person name="Kirkegaard R.H."/>
            <person name="Michaelsen T.Y."/>
            <person name="Andersen M.H."/>
            <person name="Karst S.M."/>
            <person name="Dueholm M.S."/>
            <person name="Nielsen P.H."/>
            <person name="Albertsen M."/>
        </authorList>
    </citation>
    <scope>NUCLEOTIDE SEQUENCE [LARGE SCALE GENOMIC DNA]</scope>
    <source>
        <strain evidence="3">Ribe_18-Q3-R11-54_BAT3C.373</strain>
    </source>
</reference>
<dbReference type="PANTHER" id="PTHR34477:SF1">
    <property type="entry name" value="UPF0213 PROTEIN YHBQ"/>
    <property type="match status" value="1"/>
</dbReference>
<feature type="domain" description="GIY-YIG" evidence="2">
    <location>
        <begin position="10"/>
        <end position="85"/>
    </location>
</feature>
<dbReference type="PANTHER" id="PTHR34477">
    <property type="entry name" value="UPF0213 PROTEIN YHBQ"/>
    <property type="match status" value="1"/>
</dbReference>
<sequence length="100" mass="12148">MLTRRPFLFMGYFVYILKNATDNELYKGFSENPFERLIYHNSGKSKFTSSKQSWELIFLREFPSKTEALKFERRIKKWNRRSLNQLIESLENTIQKEKKS</sequence>
<dbReference type="CDD" id="cd10449">
    <property type="entry name" value="GIY-YIG_SLX1_like"/>
    <property type="match status" value="1"/>
</dbReference>
<dbReference type="SUPFAM" id="SSF82771">
    <property type="entry name" value="GIY-YIG endonuclease"/>
    <property type="match status" value="1"/>
</dbReference>
<evidence type="ECO:0000259" key="2">
    <source>
        <dbReference type="PROSITE" id="PS50164"/>
    </source>
</evidence>
<dbReference type="Proteomes" id="UP000808349">
    <property type="component" value="Unassembled WGS sequence"/>
</dbReference>
<comment type="caution">
    <text evidence="3">The sequence shown here is derived from an EMBL/GenBank/DDBJ whole genome shotgun (WGS) entry which is preliminary data.</text>
</comment>
<dbReference type="InterPro" id="IPR050190">
    <property type="entry name" value="UPF0213_domain"/>
</dbReference>